<dbReference type="EMBL" id="VSWC01000092">
    <property type="protein sequence ID" value="KAA1090644.1"/>
    <property type="molecule type" value="Genomic_DNA"/>
</dbReference>
<sequence length="92" mass="10514">MQGYVSCHMAVLQLDWAELGLGRPGLGLRSDQLMMRDYVIGLQPGPPLRPSDTALERYHYHSVQRKLFHASANSSQQQQQQQQTHLRTVNKN</sequence>
<gene>
    <name evidence="2" type="ORF">PGT21_008688</name>
</gene>
<evidence type="ECO:0000313" key="3">
    <source>
        <dbReference type="Proteomes" id="UP000324748"/>
    </source>
</evidence>
<evidence type="ECO:0000256" key="1">
    <source>
        <dbReference type="SAM" id="MobiDB-lite"/>
    </source>
</evidence>
<dbReference type="AlphaFoldDB" id="A0A5B0NQ53"/>
<dbReference type="Proteomes" id="UP000324748">
    <property type="component" value="Unassembled WGS sequence"/>
</dbReference>
<evidence type="ECO:0000313" key="2">
    <source>
        <dbReference type="EMBL" id="KAA1090644.1"/>
    </source>
</evidence>
<reference evidence="2 3" key="1">
    <citation type="submission" date="2019-05" db="EMBL/GenBank/DDBJ databases">
        <title>Emergence of the Ug99 lineage of the wheat stem rust pathogen through somatic hybridization.</title>
        <authorList>
            <person name="Li F."/>
            <person name="Upadhyaya N.M."/>
            <person name="Sperschneider J."/>
            <person name="Matny O."/>
            <person name="Nguyen-Phuc H."/>
            <person name="Mago R."/>
            <person name="Raley C."/>
            <person name="Miller M.E."/>
            <person name="Silverstein K.A.T."/>
            <person name="Henningsen E."/>
            <person name="Hirsch C.D."/>
            <person name="Visser B."/>
            <person name="Pretorius Z.A."/>
            <person name="Steffenson B.J."/>
            <person name="Schwessinger B."/>
            <person name="Dodds P.N."/>
            <person name="Figueroa M."/>
        </authorList>
    </citation>
    <scope>NUCLEOTIDE SEQUENCE [LARGE SCALE GENOMIC DNA]</scope>
    <source>
        <strain evidence="2">21-0</strain>
    </source>
</reference>
<proteinExistence type="predicted"/>
<comment type="caution">
    <text evidence="2">The sequence shown here is derived from an EMBL/GenBank/DDBJ whole genome shotgun (WGS) entry which is preliminary data.</text>
</comment>
<keyword evidence="3" id="KW-1185">Reference proteome</keyword>
<accession>A0A5B0NQ53</accession>
<protein>
    <submittedName>
        <fullName evidence="2">Uncharacterized protein</fullName>
    </submittedName>
</protein>
<organism evidence="2 3">
    <name type="scientific">Puccinia graminis f. sp. tritici</name>
    <dbReference type="NCBI Taxonomy" id="56615"/>
    <lineage>
        <taxon>Eukaryota</taxon>
        <taxon>Fungi</taxon>
        <taxon>Dikarya</taxon>
        <taxon>Basidiomycota</taxon>
        <taxon>Pucciniomycotina</taxon>
        <taxon>Pucciniomycetes</taxon>
        <taxon>Pucciniales</taxon>
        <taxon>Pucciniaceae</taxon>
        <taxon>Puccinia</taxon>
    </lineage>
</organism>
<name>A0A5B0NQ53_PUCGR</name>
<feature type="region of interest" description="Disordered" evidence="1">
    <location>
        <begin position="70"/>
        <end position="92"/>
    </location>
</feature>